<name>A0AC60QEN6_IXOPE</name>
<sequence length="183" mass="20196">MARGGVKSAHEVNKPAQCCRRMPHPAESRARIQSGGEKTTPEAGQTDFPSPGRLAEKRNPKSIRRRRDQCLLAAAKNNQVRGRRYRVRRGGDECDAEDLTFGALVRLRVTGQRFHGPQASRRQFVLVQSSRVPVLECIVNVRALDGASVCVDLDCSEDSSNEPVPLSLGWISSSKKLFSTSCH</sequence>
<dbReference type="EMBL" id="JABSTQ010009141">
    <property type="protein sequence ID" value="KAG0432538.1"/>
    <property type="molecule type" value="Genomic_DNA"/>
</dbReference>
<reference evidence="1 2" key="1">
    <citation type="journal article" date="2020" name="Cell">
        <title>Large-Scale Comparative Analyses of Tick Genomes Elucidate Their Genetic Diversity and Vector Capacities.</title>
        <authorList>
            <consortium name="Tick Genome and Microbiome Consortium (TIGMIC)"/>
            <person name="Jia N."/>
            <person name="Wang J."/>
            <person name="Shi W."/>
            <person name="Du L."/>
            <person name="Sun Y."/>
            <person name="Zhan W."/>
            <person name="Jiang J.F."/>
            <person name="Wang Q."/>
            <person name="Zhang B."/>
            <person name="Ji P."/>
            <person name="Bell-Sakyi L."/>
            <person name="Cui X.M."/>
            <person name="Yuan T.T."/>
            <person name="Jiang B.G."/>
            <person name="Yang W.F."/>
            <person name="Lam T.T."/>
            <person name="Chang Q.C."/>
            <person name="Ding S.J."/>
            <person name="Wang X.J."/>
            <person name="Zhu J.G."/>
            <person name="Ruan X.D."/>
            <person name="Zhao L."/>
            <person name="Wei J.T."/>
            <person name="Ye R.Z."/>
            <person name="Que T.C."/>
            <person name="Du C.H."/>
            <person name="Zhou Y.H."/>
            <person name="Cheng J.X."/>
            <person name="Dai P.F."/>
            <person name="Guo W.B."/>
            <person name="Han X.H."/>
            <person name="Huang E.J."/>
            <person name="Li L.F."/>
            <person name="Wei W."/>
            <person name="Gao Y.C."/>
            <person name="Liu J.Z."/>
            <person name="Shao H.Z."/>
            <person name="Wang X."/>
            <person name="Wang C.C."/>
            <person name="Yang T.C."/>
            <person name="Huo Q.B."/>
            <person name="Li W."/>
            <person name="Chen H.Y."/>
            <person name="Chen S.E."/>
            <person name="Zhou L.G."/>
            <person name="Ni X.B."/>
            <person name="Tian J.H."/>
            <person name="Sheng Y."/>
            <person name="Liu T."/>
            <person name="Pan Y.S."/>
            <person name="Xia L.Y."/>
            <person name="Li J."/>
            <person name="Zhao F."/>
            <person name="Cao W.C."/>
        </authorList>
    </citation>
    <scope>NUCLEOTIDE SEQUENCE [LARGE SCALE GENOMIC DNA]</scope>
    <source>
        <strain evidence="1">Iper-2018</strain>
    </source>
</reference>
<organism evidence="1 2">
    <name type="scientific">Ixodes persulcatus</name>
    <name type="common">Taiga tick</name>
    <dbReference type="NCBI Taxonomy" id="34615"/>
    <lineage>
        <taxon>Eukaryota</taxon>
        <taxon>Metazoa</taxon>
        <taxon>Ecdysozoa</taxon>
        <taxon>Arthropoda</taxon>
        <taxon>Chelicerata</taxon>
        <taxon>Arachnida</taxon>
        <taxon>Acari</taxon>
        <taxon>Parasitiformes</taxon>
        <taxon>Ixodida</taxon>
        <taxon>Ixodoidea</taxon>
        <taxon>Ixodidae</taxon>
        <taxon>Ixodinae</taxon>
        <taxon>Ixodes</taxon>
    </lineage>
</organism>
<evidence type="ECO:0000313" key="2">
    <source>
        <dbReference type="Proteomes" id="UP000805193"/>
    </source>
</evidence>
<accession>A0AC60QEN6</accession>
<comment type="caution">
    <text evidence="1">The sequence shown here is derived from an EMBL/GenBank/DDBJ whole genome shotgun (WGS) entry which is preliminary data.</text>
</comment>
<protein>
    <submittedName>
        <fullName evidence="1">Uncharacterized protein</fullName>
    </submittedName>
</protein>
<dbReference type="Proteomes" id="UP000805193">
    <property type="component" value="Unassembled WGS sequence"/>
</dbReference>
<proteinExistence type="predicted"/>
<evidence type="ECO:0000313" key="1">
    <source>
        <dbReference type="EMBL" id="KAG0432538.1"/>
    </source>
</evidence>
<keyword evidence="2" id="KW-1185">Reference proteome</keyword>
<gene>
    <name evidence="1" type="ORF">HPB47_020748</name>
</gene>